<comment type="caution">
    <text evidence="3">The sequence shown here is derived from an EMBL/GenBank/DDBJ whole genome shotgun (WGS) entry which is preliminary data.</text>
</comment>
<evidence type="ECO:0000313" key="4">
    <source>
        <dbReference type="Proteomes" id="UP000230066"/>
    </source>
</evidence>
<feature type="compositionally biased region" description="Polar residues" evidence="2">
    <location>
        <begin position="324"/>
        <end position="335"/>
    </location>
</feature>
<keyword evidence="4" id="KW-1185">Reference proteome</keyword>
<feature type="region of interest" description="Disordered" evidence="2">
    <location>
        <begin position="305"/>
        <end position="342"/>
    </location>
</feature>
<proteinExistence type="predicted"/>
<feature type="region of interest" description="Disordered" evidence="2">
    <location>
        <begin position="363"/>
        <end position="396"/>
    </location>
</feature>
<dbReference type="EMBL" id="JXXN02001529">
    <property type="protein sequence ID" value="THD24578.1"/>
    <property type="molecule type" value="Genomic_DNA"/>
</dbReference>
<evidence type="ECO:0000256" key="1">
    <source>
        <dbReference type="SAM" id="Coils"/>
    </source>
</evidence>
<protein>
    <submittedName>
        <fullName evidence="3">Uncharacterized protein</fullName>
    </submittedName>
</protein>
<organism evidence="3 4">
    <name type="scientific">Fasciola hepatica</name>
    <name type="common">Liver fluke</name>
    <dbReference type="NCBI Taxonomy" id="6192"/>
    <lineage>
        <taxon>Eukaryota</taxon>
        <taxon>Metazoa</taxon>
        <taxon>Spiralia</taxon>
        <taxon>Lophotrochozoa</taxon>
        <taxon>Platyhelminthes</taxon>
        <taxon>Trematoda</taxon>
        <taxon>Digenea</taxon>
        <taxon>Plagiorchiida</taxon>
        <taxon>Echinostomata</taxon>
        <taxon>Echinostomatoidea</taxon>
        <taxon>Fasciolidae</taxon>
        <taxon>Fasciola</taxon>
    </lineage>
</organism>
<dbReference type="AlphaFoldDB" id="A0A4E0RTE3"/>
<dbReference type="CDD" id="cd01670">
    <property type="entry name" value="Death"/>
    <property type="match status" value="1"/>
</dbReference>
<evidence type="ECO:0000313" key="3">
    <source>
        <dbReference type="EMBL" id="THD24578.1"/>
    </source>
</evidence>
<feature type="coiled-coil region" evidence="1">
    <location>
        <begin position="468"/>
        <end position="495"/>
    </location>
</feature>
<dbReference type="Proteomes" id="UP000230066">
    <property type="component" value="Unassembled WGS sequence"/>
</dbReference>
<keyword evidence="1" id="KW-0175">Coiled coil</keyword>
<feature type="compositionally biased region" description="Basic and acidic residues" evidence="2">
    <location>
        <begin position="305"/>
        <end position="318"/>
    </location>
</feature>
<sequence length="634" mass="71961">MRFGDRGVKVEGIKIHRDPGTIFECHARRSLFGNAYALRLTIRKNEEHSEYFGEPREQERSGLWRLVNVTHTAVAFRAGQRFRIWFAPNECKTNGTTVTEKPRTHCDVIYNGTFTSVHLDGICSPWNDAYGTLKGVLTIEDANLIHMKKLLFRSLLDLGAPEESSNTQTLWTIQSLYDLAILYGHFRTRGSWKHLASHLGFLPSEVEELECALQETSTTEPTSPVTPKRAFCLLFHCYRRQGGCLARFIRSLRKADRSDSLDVGSVISHPGNHYALAESVQSNTSCLGEHGKSCPLAGRLGMCEEKKNTPSHSNDRRQKGGSVNGQTIVSTSQCENEPKPANRTWLREARRRRTSVVPAEPSIATINPDDYTQPDMRTPIKRTKHDDDTSVTESETVGFRAKKARLGELQTELTVKNGSYETTKKVRTRPKAKSIRRVDAFKSIKQSLLPDLWHPGLKHPNYSPSILLNTVQTRLEETRRQTVEFQRNLVELRKKFDFSCRQLNIPVHPNIHAEDDSAIHTALTDLKLWHLSSMFDQPFAPNWKTLSVICNISSQLGCESSVCEELIEQIDRLAGSDSRVSVYLVLLFWLERCSNPIISEKPPTLECLLDQLRISGYEKFASFCVTHINDTKPW</sequence>
<accession>A0A4E0RTE3</accession>
<name>A0A4E0RTE3_FASHE</name>
<gene>
    <name evidence="3" type="ORF">D915_004597</name>
</gene>
<evidence type="ECO:0000256" key="2">
    <source>
        <dbReference type="SAM" id="MobiDB-lite"/>
    </source>
</evidence>
<reference evidence="3" key="1">
    <citation type="submission" date="2019-03" db="EMBL/GenBank/DDBJ databases">
        <title>Improved annotation for the trematode Fasciola hepatica.</title>
        <authorList>
            <person name="Choi Y.-J."/>
            <person name="Martin J."/>
            <person name="Mitreva M."/>
        </authorList>
    </citation>
    <scope>NUCLEOTIDE SEQUENCE [LARGE SCALE GENOMIC DNA]</scope>
</reference>